<evidence type="ECO:0000313" key="3">
    <source>
        <dbReference type="EMBL" id="EFJ03718.1"/>
    </source>
</evidence>
<name>D8PQ57_SCHCM</name>
<dbReference type="Proteomes" id="UP000007431">
    <property type="component" value="Unassembled WGS sequence"/>
</dbReference>
<feature type="transmembrane region" description="Helical" evidence="2">
    <location>
        <begin position="375"/>
        <end position="393"/>
    </location>
</feature>
<dbReference type="AlphaFoldDB" id="D8PQ57"/>
<dbReference type="PANTHER" id="PTHR12459">
    <property type="entry name" value="TRANSMEMBRANE PROTEIN 135-RELATED"/>
    <property type="match status" value="1"/>
</dbReference>
<feature type="transmembrane region" description="Helical" evidence="2">
    <location>
        <begin position="85"/>
        <end position="102"/>
    </location>
</feature>
<dbReference type="PANTHER" id="PTHR12459:SF15">
    <property type="entry name" value="TRANSMEMBRANE PROTEIN 135"/>
    <property type="match status" value="1"/>
</dbReference>
<evidence type="ECO:0000313" key="4">
    <source>
        <dbReference type="Proteomes" id="UP000007431"/>
    </source>
</evidence>
<feature type="compositionally biased region" description="Low complexity" evidence="1">
    <location>
        <begin position="401"/>
        <end position="415"/>
    </location>
</feature>
<dbReference type="VEuPathDB" id="FungiDB:SCHCODRAFT_02487171"/>
<dbReference type="InterPro" id="IPR026749">
    <property type="entry name" value="Tmem135"/>
</dbReference>
<dbReference type="EMBL" id="GL377302">
    <property type="protein sequence ID" value="EFJ03718.1"/>
    <property type="molecule type" value="Genomic_DNA"/>
</dbReference>
<gene>
    <name evidence="3" type="ORF">SCHCODRAFT_84159</name>
</gene>
<feature type="region of interest" description="Disordered" evidence="1">
    <location>
        <begin position="400"/>
        <end position="426"/>
    </location>
</feature>
<dbReference type="InParanoid" id="D8PQ57"/>
<proteinExistence type="predicted"/>
<protein>
    <recommendedName>
        <fullName evidence="5">Transmembrane protein 135 N-terminal domain-containing protein</fullName>
    </recommendedName>
</protein>
<sequence length="426" mass="47002">MTVPQAQERDPSPTLDLTLLLLVRAMDALVQNVVFHRSGSAHVKAELERKGSRDWVGDDLTERLIKEKERATAVKRRRLTTRIDALVFWACSARIMWCFFYAPHRLPGAYVHWISKLANVDQRLLDALKLLGTGEWSYLRGTDQNILTSYASDLGLPASWGDPHILPAFGGPTADRVWSKIGVEGRSGIGGLPCELVHGDVGVGGSCHGNAAVRLMHAFAAAVAMYIPVHFAPILLTRPKTLLRPQLVLRAILGAMRSSLFLSSFVSLFFYSVCFTRTLVLARALPFISFDYWDGPYGDILMGCLMCGSSIWIEQGKRRGEMALYVLPRALRASLPHRWLRRGGRSVTLTEGAALILSMAGLLTAGVHHPDSLRGLSRWALAFMLNGPYAGFWKRRREVNTSPSTTPLPRTPLSRAMDGGAESPST</sequence>
<dbReference type="eggNOG" id="KOG1398">
    <property type="taxonomic scope" value="Eukaryota"/>
</dbReference>
<feature type="transmembrane region" description="Helical" evidence="2">
    <location>
        <begin position="248"/>
        <end position="271"/>
    </location>
</feature>
<accession>D8PQ57</accession>
<keyword evidence="2" id="KW-0472">Membrane</keyword>
<keyword evidence="2" id="KW-1133">Transmembrane helix</keyword>
<feature type="transmembrane region" description="Helical" evidence="2">
    <location>
        <begin position="347"/>
        <end position="369"/>
    </location>
</feature>
<dbReference type="OMA" id="CFFYEPE"/>
<evidence type="ECO:0000256" key="1">
    <source>
        <dbReference type="SAM" id="MobiDB-lite"/>
    </source>
</evidence>
<evidence type="ECO:0000256" key="2">
    <source>
        <dbReference type="SAM" id="Phobius"/>
    </source>
</evidence>
<reference evidence="3 4" key="1">
    <citation type="journal article" date="2010" name="Nat. Biotechnol.">
        <title>Genome sequence of the model mushroom Schizophyllum commune.</title>
        <authorList>
            <person name="Ohm R.A."/>
            <person name="de Jong J.F."/>
            <person name="Lugones L.G."/>
            <person name="Aerts A."/>
            <person name="Kothe E."/>
            <person name="Stajich J.E."/>
            <person name="de Vries R.P."/>
            <person name="Record E."/>
            <person name="Levasseur A."/>
            <person name="Baker S.E."/>
            <person name="Bartholomew K.A."/>
            <person name="Coutinho P.M."/>
            <person name="Erdmann S."/>
            <person name="Fowler T.J."/>
            <person name="Gathman A.C."/>
            <person name="Lombard V."/>
            <person name="Henrissat B."/>
            <person name="Knabe N."/>
            <person name="Kuees U."/>
            <person name="Lilly W.W."/>
            <person name="Lindquist E."/>
            <person name="Lucas S."/>
            <person name="Magnuson J.K."/>
            <person name="Piumi F."/>
            <person name="Raudaskoski M."/>
            <person name="Salamov A."/>
            <person name="Schmutz J."/>
            <person name="Schwarze F.W.M.R."/>
            <person name="vanKuyk P.A."/>
            <person name="Horton J.S."/>
            <person name="Grigoriev I.V."/>
            <person name="Woesten H.A.B."/>
        </authorList>
    </citation>
    <scope>NUCLEOTIDE SEQUENCE [LARGE SCALE GENOMIC DNA]</scope>
    <source>
        <strain evidence="4">H4-8 / FGSC 9210</strain>
    </source>
</reference>
<feature type="transmembrane region" description="Helical" evidence="2">
    <location>
        <begin position="215"/>
        <end position="236"/>
    </location>
</feature>
<keyword evidence="2" id="KW-0812">Transmembrane</keyword>
<organism evidence="4">
    <name type="scientific">Schizophyllum commune (strain H4-8 / FGSC 9210)</name>
    <name type="common">Split gill fungus</name>
    <dbReference type="NCBI Taxonomy" id="578458"/>
    <lineage>
        <taxon>Eukaryota</taxon>
        <taxon>Fungi</taxon>
        <taxon>Dikarya</taxon>
        <taxon>Basidiomycota</taxon>
        <taxon>Agaricomycotina</taxon>
        <taxon>Agaricomycetes</taxon>
        <taxon>Agaricomycetidae</taxon>
        <taxon>Agaricales</taxon>
        <taxon>Schizophyllaceae</taxon>
        <taxon>Schizophyllum</taxon>
    </lineage>
</organism>
<evidence type="ECO:0008006" key="5">
    <source>
        <dbReference type="Google" id="ProtNLM"/>
    </source>
</evidence>
<dbReference type="HOGENOM" id="CLU_012946_2_0_1"/>
<keyword evidence="4" id="KW-1185">Reference proteome</keyword>
<feature type="transmembrane region" description="Helical" evidence="2">
    <location>
        <begin position="295"/>
        <end position="313"/>
    </location>
</feature>